<keyword evidence="2" id="KW-1185">Reference proteome</keyword>
<accession>A0A9N9HJG8</accession>
<dbReference type="AlphaFoldDB" id="A0A9N9HJG8"/>
<gene>
    <name evidence="1" type="ORF">AGERDE_LOCUS12961</name>
</gene>
<comment type="caution">
    <text evidence="1">The sequence shown here is derived from an EMBL/GenBank/DDBJ whole genome shotgun (WGS) entry which is preliminary data.</text>
</comment>
<sequence length="75" mass="8851">MVLPQISGTLQNRKNKISNEIDTTGRRYIFTVRGDSYPRLRRLNNAKKSTNCKYCDKNDQYIDILEARLDDIDHF</sequence>
<evidence type="ECO:0000313" key="2">
    <source>
        <dbReference type="Proteomes" id="UP000789831"/>
    </source>
</evidence>
<dbReference type="EMBL" id="CAJVPL010012766">
    <property type="protein sequence ID" value="CAG8687076.1"/>
    <property type="molecule type" value="Genomic_DNA"/>
</dbReference>
<reference evidence="1" key="1">
    <citation type="submission" date="2021-06" db="EMBL/GenBank/DDBJ databases">
        <authorList>
            <person name="Kallberg Y."/>
            <person name="Tangrot J."/>
            <person name="Rosling A."/>
        </authorList>
    </citation>
    <scope>NUCLEOTIDE SEQUENCE</scope>
    <source>
        <strain evidence="1">MT106</strain>
    </source>
</reference>
<organism evidence="1 2">
    <name type="scientific">Ambispora gerdemannii</name>
    <dbReference type="NCBI Taxonomy" id="144530"/>
    <lineage>
        <taxon>Eukaryota</taxon>
        <taxon>Fungi</taxon>
        <taxon>Fungi incertae sedis</taxon>
        <taxon>Mucoromycota</taxon>
        <taxon>Glomeromycotina</taxon>
        <taxon>Glomeromycetes</taxon>
        <taxon>Archaeosporales</taxon>
        <taxon>Ambisporaceae</taxon>
        <taxon>Ambispora</taxon>
    </lineage>
</organism>
<name>A0A9N9HJG8_9GLOM</name>
<evidence type="ECO:0000313" key="1">
    <source>
        <dbReference type="EMBL" id="CAG8687076.1"/>
    </source>
</evidence>
<feature type="non-terminal residue" evidence="1">
    <location>
        <position position="75"/>
    </location>
</feature>
<protein>
    <submittedName>
        <fullName evidence="1">7885_t:CDS:1</fullName>
    </submittedName>
</protein>
<dbReference type="OrthoDB" id="2357415at2759"/>
<proteinExistence type="predicted"/>
<dbReference type="Proteomes" id="UP000789831">
    <property type="component" value="Unassembled WGS sequence"/>
</dbReference>